<organism evidence="2 3">
    <name type="scientific">Maridesulfovibrio hydrothermalis AM13 = DSM 14728</name>
    <dbReference type="NCBI Taxonomy" id="1121451"/>
    <lineage>
        <taxon>Bacteria</taxon>
        <taxon>Pseudomonadati</taxon>
        <taxon>Thermodesulfobacteriota</taxon>
        <taxon>Desulfovibrionia</taxon>
        <taxon>Desulfovibrionales</taxon>
        <taxon>Desulfovibrionaceae</taxon>
        <taxon>Maridesulfovibrio</taxon>
    </lineage>
</organism>
<sequence length="1305" mass="147839">MAEQVIFDTLLRELRRLNLYPPEERQLKDLRSKIERKFDNSDNSPEDIDAGKYAVLLYGLALKALEAEAEENKKISYAPEKEDSATIICLDYLALMGTCGRMLAAQILCNKLLPLPQVKEWLSQKPDRITIAVADRMLALEAADVPKRVKLAQSITEKASAMNIADATCFFKVNGTRKGQLTFRTLENFMTGRYGLECRRRLIHPETLEEITTCTESMPSYPDKNLVEDVAFHLRTMDPIVMEKVLRTVERLADEVDSATLKEIIPHTLSPSLPLAKAAMDVIAKFGRSKRGRIFAQIFNESPRIRAEVINRLPLLSSDNFAAFMGRISDGFHTPVLSALFSTLSEEDSHRFGSILSAVLKSSTNGKKNTLKPVLNKILKQDKLNEPEKPVSEEGRTVSGLDYIKLGAPIVLNIEKKQKQTGFKRIFGKETAQPDSLPDIYTGGQISNQRIHKLNRWKSQAQKITFQNCRFAACDFRDSFMETCIFKNCSFDSCSFGEAVYRECEFADCTFSSCSLNETTFYNCSFDGCSFQYSHFDSAVFSLCSIELCEFTAIAAPGSFFCRCRFISCEFNVADFREAFIYKSLMKGLLFIYSEFSSTLFSESEVRSTVFHDCSTLECKALGIQTDSAQLLNALQRTLAARLCQREQLKKRSNGMGNMGQYERGIIYKAIKRWFAQKDIDLSHARFAENNSRRLEWTAAKMNSKRKLFLYMLPALLHSDVFEQANEIEQLCMPSHIDGYSIPLDVIRSLKGIFPDINIETGKNDSVPIKALMSIGSTGTIAQTPESDIDCWVCCDFSKCPPDSRERLQFKLRAVEEWAANNFDLELHFFTMDVKDIRENKFGLSDEESSGSAQSAILKEEFYRTALLIAGRPPLWWFTPVEADEKTYAAMAKKTAVLKGTDFCVDLGNVPRIPMEEFFGASLWQIVKGVKSPFKSIMKFGLLEMYTSSNKYCLLCESVKKNILAGMRGLRRVDPYMLLYKELADFYKSQEQPEYKWLTAMALRLKCGLLDEKGISGHPTRPEEKEIIEFATGLSGENSVGHFKAFKSLSDFRSVVTLGEKINLFMIKTYMKVRGEQDKISGAAITPEDLARLGRIVFSNFAKRKFKVARISLPGPKTHFFDSLIITRDLNKVWEISGEYPDESGARNIQTRIESGKDLTAILIWLVLNGLYDSKMRLKTDLSSAPLRDRDLKKLFANLTAFFPRKTIFNTPVEETLNSEQMRKAYFIINLCAPRESNKIQEVHLVYSTNWGEVFCKPVKVTAALIESPERYLQKEMADIHSGPIQMGQFVPPGSECPSLKIPVR</sequence>
<evidence type="ECO:0000313" key="3">
    <source>
        <dbReference type="Proteomes" id="UP000010808"/>
    </source>
</evidence>
<dbReference type="PATRIC" id="fig|1121451.3.peg.469"/>
<dbReference type="PANTHER" id="PTHR38760">
    <property type="entry name" value="ADENYLATE CYCLASE"/>
    <property type="match status" value="1"/>
</dbReference>
<dbReference type="eggNOG" id="COG3072">
    <property type="taxonomic scope" value="Bacteria"/>
</dbReference>
<dbReference type="HOGENOM" id="CLU_263138_0_0_7"/>
<dbReference type="EMBL" id="FO203522">
    <property type="protein sequence ID" value="CCO22488.1"/>
    <property type="molecule type" value="Genomic_DNA"/>
</dbReference>
<dbReference type="STRING" id="1121451.DESAM_20197"/>
<dbReference type="RefSeq" id="WP_015335098.1">
    <property type="nucleotide sequence ID" value="NC_020055.1"/>
</dbReference>
<keyword evidence="3" id="KW-1185">Reference proteome</keyword>
<proteinExistence type="predicted"/>
<dbReference type="eggNOG" id="COG1357">
    <property type="taxonomic scope" value="Bacteria"/>
</dbReference>
<feature type="domain" description="Adenylate cyclase class-I N-terminal" evidence="1">
    <location>
        <begin position="682"/>
        <end position="877"/>
    </location>
</feature>
<dbReference type="InterPro" id="IPR001646">
    <property type="entry name" value="5peptide_repeat"/>
</dbReference>
<dbReference type="Gene3D" id="2.160.20.80">
    <property type="entry name" value="E3 ubiquitin-protein ligase SopA"/>
    <property type="match status" value="1"/>
</dbReference>
<dbReference type="GO" id="GO:0004016">
    <property type="term" value="F:adenylate cyclase activity"/>
    <property type="evidence" value="ECO:0007669"/>
    <property type="project" value="UniProtKB-EC"/>
</dbReference>
<dbReference type="Pfam" id="PF01295">
    <property type="entry name" value="Adenylate_cycl"/>
    <property type="match status" value="1"/>
</dbReference>
<dbReference type="GO" id="GO:0006171">
    <property type="term" value="P:cAMP biosynthetic process"/>
    <property type="evidence" value="ECO:0007669"/>
    <property type="project" value="InterPro"/>
</dbReference>
<gene>
    <name evidence="2" type="ORF">DESAM_20197</name>
</gene>
<reference evidence="2 3" key="1">
    <citation type="submission" date="2012-10" db="EMBL/GenBank/DDBJ databases">
        <authorList>
            <person name="Genoscope - CEA"/>
        </authorList>
    </citation>
    <scope>NUCLEOTIDE SEQUENCE [LARGE SCALE GENOMIC DNA]</scope>
    <source>
        <strain evidence="3">AM13 / DSM 14728</strain>
    </source>
</reference>
<dbReference type="OrthoDB" id="5436892at2"/>
<dbReference type="Proteomes" id="UP000010808">
    <property type="component" value="Chromosome"/>
</dbReference>
<dbReference type="PANTHER" id="PTHR38760:SF1">
    <property type="entry name" value="ADENYLATE CYCLASE"/>
    <property type="match status" value="1"/>
</dbReference>
<name>L0R6Z4_9BACT</name>
<dbReference type="EC" id="4.6.1.1" evidence="2"/>
<evidence type="ECO:0000259" key="1">
    <source>
        <dbReference type="Pfam" id="PF12633"/>
    </source>
</evidence>
<dbReference type="KEGG" id="dhy:DESAM_20197"/>
<dbReference type="SUPFAM" id="SSF141571">
    <property type="entry name" value="Pentapeptide repeat-like"/>
    <property type="match status" value="1"/>
</dbReference>
<protein>
    <submittedName>
        <fullName evidence="2">Putative adenylate cyclase</fullName>
        <ecNumber evidence="2">4.6.1.1</ecNumber>
    </submittedName>
</protein>
<dbReference type="Pfam" id="PF12633">
    <property type="entry name" value="Adenyl_cycl_N"/>
    <property type="match status" value="1"/>
</dbReference>
<keyword evidence="2" id="KW-0456">Lyase</keyword>
<dbReference type="InterPro" id="IPR024685">
    <property type="entry name" value="Adenylate_cyclase_1_N"/>
</dbReference>
<dbReference type="InterPro" id="IPR000274">
    <property type="entry name" value="Adenylate_cyclase_1"/>
</dbReference>
<evidence type="ECO:0000313" key="2">
    <source>
        <dbReference type="EMBL" id="CCO22488.1"/>
    </source>
</evidence>
<accession>L0R6Z4</accession>
<dbReference type="Pfam" id="PF00805">
    <property type="entry name" value="Pentapeptide"/>
    <property type="match status" value="1"/>
</dbReference>